<dbReference type="EMBL" id="QTSX02000163">
    <property type="protein sequence ID" value="KAJ9088034.1"/>
    <property type="molecule type" value="Genomic_DNA"/>
</dbReference>
<keyword evidence="2" id="KW-1185">Reference proteome</keyword>
<accession>A0ACC2UMN1</accession>
<reference evidence="1" key="1">
    <citation type="submission" date="2022-04" db="EMBL/GenBank/DDBJ databases">
        <title>Genome of the entomopathogenic fungus Entomophthora muscae.</title>
        <authorList>
            <person name="Elya C."/>
            <person name="Lovett B.R."/>
            <person name="Lee E."/>
            <person name="Macias A.M."/>
            <person name="Hajek A.E."/>
            <person name="De Bivort B.L."/>
            <person name="Kasson M.T."/>
            <person name="De Fine Licht H.H."/>
            <person name="Stajich J.E."/>
        </authorList>
    </citation>
    <scope>NUCLEOTIDE SEQUENCE</scope>
    <source>
        <strain evidence="1">Berkeley</strain>
    </source>
</reference>
<protein>
    <submittedName>
        <fullName evidence="1">Uncharacterized protein</fullName>
    </submittedName>
</protein>
<name>A0ACC2UMN1_9FUNG</name>
<evidence type="ECO:0000313" key="1">
    <source>
        <dbReference type="EMBL" id="KAJ9088034.1"/>
    </source>
</evidence>
<organism evidence="1 2">
    <name type="scientific">Entomophthora muscae</name>
    <dbReference type="NCBI Taxonomy" id="34485"/>
    <lineage>
        <taxon>Eukaryota</taxon>
        <taxon>Fungi</taxon>
        <taxon>Fungi incertae sedis</taxon>
        <taxon>Zoopagomycota</taxon>
        <taxon>Entomophthoromycotina</taxon>
        <taxon>Entomophthoromycetes</taxon>
        <taxon>Entomophthorales</taxon>
        <taxon>Entomophthoraceae</taxon>
        <taxon>Entomophthora</taxon>
    </lineage>
</organism>
<dbReference type="Proteomes" id="UP001165960">
    <property type="component" value="Unassembled WGS sequence"/>
</dbReference>
<comment type="caution">
    <text evidence="1">The sequence shown here is derived from an EMBL/GenBank/DDBJ whole genome shotgun (WGS) entry which is preliminary data.</text>
</comment>
<sequence>MVINVSKVDANPLGSESLPTPQSFASNLPVPDNESFPKVTTCNTGILGNKISNPANEESLKLAPVLSNTCPENSPFAITTNDNLPYLDARSFPKIPKCDTNRPLNKKIKSTNEKCPKPSHILGNGTGPEYLPNVNYQVVKQRAQRSVLHR</sequence>
<gene>
    <name evidence="1" type="ORF">DSO57_1027128</name>
</gene>
<proteinExistence type="predicted"/>
<evidence type="ECO:0000313" key="2">
    <source>
        <dbReference type="Proteomes" id="UP001165960"/>
    </source>
</evidence>